<dbReference type="Gene3D" id="3.40.50.720">
    <property type="entry name" value="NAD(P)-binding Rossmann-like Domain"/>
    <property type="match status" value="1"/>
</dbReference>
<dbReference type="AlphaFoldDB" id="A0A9W9NRS4"/>
<dbReference type="OrthoDB" id="5283654at2759"/>
<sequence>MAPSNHILVIGAGELGLQVIKSLAKHPRRDGKLAVLLRPGTIASTNPSKQAEVNALREMDVELVPGDIAHDSEQQLASLFAKYNTVVGCAGFVSGAGGVQLKLTRAALRAGVPKFIPWQFGVDYDVIGRGSTQDLFDEQLDVRDALRAQDRTRWAIISTGMFTSFLFEAFFGVVDLQTDTVRALGSPENRVTLTTPEDIGRITAEIVLDDDSFANKPIFIGGDTISYGELANLVEKVVQRPIKRTVLSFPEVKAALAKDPDNNVLKYQGIFSAGRGVAWDLAETWNQKRGIRGRTVEEWAREHLLEQREEKDSAIQPA</sequence>
<dbReference type="PANTHER" id="PTHR47706">
    <property type="entry name" value="NMRA-LIKE FAMILY PROTEIN"/>
    <property type="match status" value="1"/>
</dbReference>
<evidence type="ECO:0000256" key="1">
    <source>
        <dbReference type="ARBA" id="ARBA00022857"/>
    </source>
</evidence>
<dbReference type="CDD" id="cd05259">
    <property type="entry name" value="PCBER_SDR_a"/>
    <property type="match status" value="1"/>
</dbReference>
<keyword evidence="2" id="KW-0560">Oxidoreductase</keyword>
<comment type="caution">
    <text evidence="4">The sequence shown here is derived from an EMBL/GenBank/DDBJ whole genome shotgun (WGS) entry which is preliminary data.</text>
</comment>
<keyword evidence="1" id="KW-0521">NADP</keyword>
<reference evidence="4" key="2">
    <citation type="journal article" date="2023" name="IMA Fungus">
        <title>Comparative genomic study of the Penicillium genus elucidates a diverse pangenome and 15 lateral gene transfer events.</title>
        <authorList>
            <person name="Petersen C."/>
            <person name="Sorensen T."/>
            <person name="Nielsen M.R."/>
            <person name="Sondergaard T.E."/>
            <person name="Sorensen J.L."/>
            <person name="Fitzpatrick D.A."/>
            <person name="Frisvad J.C."/>
            <person name="Nielsen K.L."/>
        </authorList>
    </citation>
    <scope>NUCLEOTIDE SEQUENCE</scope>
    <source>
        <strain evidence="4">IBT 19713</strain>
    </source>
</reference>
<dbReference type="Gene3D" id="3.90.25.10">
    <property type="entry name" value="UDP-galactose 4-epimerase, domain 1"/>
    <property type="match status" value="1"/>
</dbReference>
<feature type="domain" description="NmrA-like" evidence="3">
    <location>
        <begin position="5"/>
        <end position="264"/>
    </location>
</feature>
<evidence type="ECO:0000256" key="2">
    <source>
        <dbReference type="ARBA" id="ARBA00023002"/>
    </source>
</evidence>
<dbReference type="InterPro" id="IPR051609">
    <property type="entry name" value="NmrA/Isoflavone_reductase-like"/>
</dbReference>
<dbReference type="Pfam" id="PF05368">
    <property type="entry name" value="NmrA"/>
    <property type="match status" value="1"/>
</dbReference>
<evidence type="ECO:0000313" key="4">
    <source>
        <dbReference type="EMBL" id="KAJ5224955.1"/>
    </source>
</evidence>
<dbReference type="GO" id="GO:0016491">
    <property type="term" value="F:oxidoreductase activity"/>
    <property type="evidence" value="ECO:0007669"/>
    <property type="project" value="UniProtKB-KW"/>
</dbReference>
<dbReference type="InterPro" id="IPR045312">
    <property type="entry name" value="PCBER-like"/>
</dbReference>
<evidence type="ECO:0000313" key="5">
    <source>
        <dbReference type="Proteomes" id="UP001150941"/>
    </source>
</evidence>
<dbReference type="EMBL" id="JAPQKS010000005">
    <property type="protein sequence ID" value="KAJ5224955.1"/>
    <property type="molecule type" value="Genomic_DNA"/>
</dbReference>
<dbReference type="InterPro" id="IPR008030">
    <property type="entry name" value="NmrA-like"/>
</dbReference>
<proteinExistence type="predicted"/>
<dbReference type="RefSeq" id="XP_058328366.1">
    <property type="nucleotide sequence ID" value="XM_058475476.1"/>
</dbReference>
<dbReference type="SUPFAM" id="SSF51735">
    <property type="entry name" value="NAD(P)-binding Rossmann-fold domains"/>
    <property type="match status" value="1"/>
</dbReference>
<evidence type="ECO:0000259" key="3">
    <source>
        <dbReference type="Pfam" id="PF05368"/>
    </source>
</evidence>
<keyword evidence="5" id="KW-1185">Reference proteome</keyword>
<accession>A0A9W9NRS4</accession>
<gene>
    <name evidence="4" type="ORF">N7468_006180</name>
</gene>
<organism evidence="4 5">
    <name type="scientific">Penicillium chermesinum</name>
    <dbReference type="NCBI Taxonomy" id="63820"/>
    <lineage>
        <taxon>Eukaryota</taxon>
        <taxon>Fungi</taxon>
        <taxon>Dikarya</taxon>
        <taxon>Ascomycota</taxon>
        <taxon>Pezizomycotina</taxon>
        <taxon>Eurotiomycetes</taxon>
        <taxon>Eurotiomycetidae</taxon>
        <taxon>Eurotiales</taxon>
        <taxon>Aspergillaceae</taxon>
        <taxon>Penicillium</taxon>
    </lineage>
</organism>
<protein>
    <recommendedName>
        <fullName evidence="3">NmrA-like domain-containing protein</fullName>
    </recommendedName>
</protein>
<dbReference type="Proteomes" id="UP001150941">
    <property type="component" value="Unassembled WGS sequence"/>
</dbReference>
<dbReference type="PANTHER" id="PTHR47706:SF6">
    <property type="entry name" value="NMRA-LIKE FAMILY PROTEIN (AFU_ORTHOLOGUE AFUA_6G00280)"/>
    <property type="match status" value="1"/>
</dbReference>
<reference evidence="4" key="1">
    <citation type="submission" date="2022-11" db="EMBL/GenBank/DDBJ databases">
        <authorList>
            <person name="Petersen C."/>
        </authorList>
    </citation>
    <scope>NUCLEOTIDE SEQUENCE</scope>
    <source>
        <strain evidence="4">IBT 19713</strain>
    </source>
</reference>
<dbReference type="GeneID" id="83202779"/>
<dbReference type="InterPro" id="IPR036291">
    <property type="entry name" value="NAD(P)-bd_dom_sf"/>
</dbReference>
<name>A0A9W9NRS4_9EURO</name>